<evidence type="ECO:0000313" key="14">
    <source>
        <dbReference type="Proteomes" id="UP000054383"/>
    </source>
</evidence>
<evidence type="ECO:0000256" key="7">
    <source>
        <dbReference type="ARBA" id="ARBA00023288"/>
    </source>
</evidence>
<dbReference type="EC" id="2.3.1.225" evidence="10"/>
<keyword evidence="3 10" id="KW-0812">Transmembrane</keyword>
<dbReference type="STRING" id="28573.A0A0U1LKU1"/>
<dbReference type="PANTHER" id="PTHR12246">
    <property type="entry name" value="PALMITOYLTRANSFERASE ZDHHC16"/>
    <property type="match status" value="1"/>
</dbReference>
<feature type="compositionally biased region" description="Basic and acidic residues" evidence="11">
    <location>
        <begin position="352"/>
        <end position="362"/>
    </location>
</feature>
<feature type="transmembrane region" description="Helical" evidence="10">
    <location>
        <begin position="214"/>
        <end position="234"/>
    </location>
</feature>
<proteinExistence type="inferred from homology"/>
<feature type="transmembrane region" description="Helical" evidence="10">
    <location>
        <begin position="22"/>
        <end position="47"/>
    </location>
</feature>
<dbReference type="OrthoDB" id="302728at2759"/>
<dbReference type="InterPro" id="IPR001594">
    <property type="entry name" value="Palmitoyltrfase_DHHC"/>
</dbReference>
<dbReference type="OMA" id="GEFRFCK"/>
<feature type="domain" description="Palmitoyltransferase DHHC" evidence="12">
    <location>
        <begin position="126"/>
        <end position="251"/>
    </location>
</feature>
<dbReference type="Proteomes" id="UP000054383">
    <property type="component" value="Unassembled WGS sequence"/>
</dbReference>
<evidence type="ECO:0000256" key="11">
    <source>
        <dbReference type="SAM" id="MobiDB-lite"/>
    </source>
</evidence>
<dbReference type="Pfam" id="PF01529">
    <property type="entry name" value="DHHC"/>
    <property type="match status" value="1"/>
</dbReference>
<keyword evidence="8 10" id="KW-0012">Acyltransferase</keyword>
<feature type="transmembrane region" description="Helical" evidence="10">
    <location>
        <begin position="173"/>
        <end position="194"/>
    </location>
</feature>
<evidence type="ECO:0000256" key="1">
    <source>
        <dbReference type="ARBA" id="ARBA00004141"/>
    </source>
</evidence>
<feature type="region of interest" description="Disordered" evidence="11">
    <location>
        <begin position="451"/>
        <end position="556"/>
    </location>
</feature>
<feature type="region of interest" description="Disordered" evidence="11">
    <location>
        <begin position="308"/>
        <end position="362"/>
    </location>
</feature>
<feature type="compositionally biased region" description="Basic and acidic residues" evidence="11">
    <location>
        <begin position="532"/>
        <end position="556"/>
    </location>
</feature>
<evidence type="ECO:0000256" key="4">
    <source>
        <dbReference type="ARBA" id="ARBA00022989"/>
    </source>
</evidence>
<feature type="transmembrane region" description="Helical" evidence="10">
    <location>
        <begin position="67"/>
        <end position="86"/>
    </location>
</feature>
<feature type="compositionally biased region" description="Polar residues" evidence="11">
    <location>
        <begin position="337"/>
        <end position="347"/>
    </location>
</feature>
<keyword evidence="7" id="KW-0449">Lipoprotein</keyword>
<evidence type="ECO:0000256" key="9">
    <source>
        <dbReference type="ARBA" id="ARBA00048048"/>
    </source>
</evidence>
<dbReference type="InterPro" id="IPR039859">
    <property type="entry name" value="PFA4/ZDH16/20/ERF2-like"/>
</dbReference>
<comment type="subcellular location">
    <subcellularLocation>
        <location evidence="1">Membrane</location>
        <topology evidence="1">Multi-pass membrane protein</topology>
    </subcellularLocation>
</comment>
<protein>
    <recommendedName>
        <fullName evidence="10">Palmitoyltransferase</fullName>
        <ecNumber evidence="10">2.3.1.225</ecNumber>
    </recommendedName>
</protein>
<evidence type="ECO:0000256" key="8">
    <source>
        <dbReference type="ARBA" id="ARBA00023315"/>
    </source>
</evidence>
<dbReference type="GO" id="GO:0019706">
    <property type="term" value="F:protein-cysteine S-palmitoyltransferase activity"/>
    <property type="evidence" value="ECO:0007669"/>
    <property type="project" value="UniProtKB-EC"/>
</dbReference>
<evidence type="ECO:0000256" key="2">
    <source>
        <dbReference type="ARBA" id="ARBA00022679"/>
    </source>
</evidence>
<dbReference type="AlphaFoldDB" id="A0A0U1LKU1"/>
<name>A0A0U1LKU1_TALIS</name>
<sequence>MATLGSPEISPKRRPRTWARRIERLCVTVFGYLPLAFVYGLTSWAVWVEAGIGFLPNKSSWIGFPSSALGIALYILLNFSYTVAVFTDPGSPLTSSTRSSGRGQYSHLPTTELPEYQSYTVNSHGGARYCKKCQCAKPDRAHHCSNCKRCVLKMDHHCPWLATCVGLRNYKAFLLFLIYTSIFCWVCFGTASMWVWQEVLTEMSYIETLMPVNVILLAIIGGVIGLVLTGFTAWHISLALRNLTTIESLEKTRYLSPLRNALDRHRSDNHDHSSDFASRQSSFSHRLQGYGQQIIDAHANAIPGVTRVEEGEERQSPVADNRASSGQHHQDYVSFLQEPNSHGTPAQQALHRSYEEMERQRERDRYEDYLDSRDNEAMPSPFDHGWRQNLRHLFGEDPFLWALPICNTSGDGWYWEPSIKFLDARERVRKNRELEWSQWLERQRQQSYEYWTSSTGQRQPVTTRPVSIQRQGKNIHNGSLGASLDRPSTGVSMKTLRPMSPRIPHDDDDDDYSDDDSTFDEIRPKHLSRQGSKAERVLGISRDDAGTPREEWRNWD</sequence>
<keyword evidence="2 10" id="KW-0808">Transferase</keyword>
<comment type="similarity">
    <text evidence="10">Belongs to the DHHC palmitoyltransferase family.</text>
</comment>
<keyword evidence="5 10" id="KW-0472">Membrane</keyword>
<gene>
    <name evidence="13" type="ORF">PISL3812_01009</name>
</gene>
<evidence type="ECO:0000313" key="13">
    <source>
        <dbReference type="EMBL" id="CRG83654.1"/>
    </source>
</evidence>
<keyword evidence="14" id="KW-1185">Reference proteome</keyword>
<reference evidence="13 14" key="1">
    <citation type="submission" date="2015-04" db="EMBL/GenBank/DDBJ databases">
        <authorList>
            <person name="Syromyatnikov M.Y."/>
            <person name="Popov V.N."/>
        </authorList>
    </citation>
    <scope>NUCLEOTIDE SEQUENCE [LARGE SCALE GENOMIC DNA]</scope>
    <source>
        <strain evidence="13">WF-38-12</strain>
    </source>
</reference>
<dbReference type="EMBL" id="CVMT01000001">
    <property type="protein sequence ID" value="CRG83654.1"/>
    <property type="molecule type" value="Genomic_DNA"/>
</dbReference>
<evidence type="ECO:0000256" key="5">
    <source>
        <dbReference type="ARBA" id="ARBA00023136"/>
    </source>
</evidence>
<evidence type="ECO:0000259" key="12">
    <source>
        <dbReference type="Pfam" id="PF01529"/>
    </source>
</evidence>
<keyword evidence="4 10" id="KW-1133">Transmembrane helix</keyword>
<evidence type="ECO:0000256" key="3">
    <source>
        <dbReference type="ARBA" id="ARBA00022692"/>
    </source>
</evidence>
<dbReference type="GO" id="GO:0016020">
    <property type="term" value="C:membrane"/>
    <property type="evidence" value="ECO:0007669"/>
    <property type="project" value="UniProtKB-SubCell"/>
</dbReference>
<comment type="domain">
    <text evidence="10">The DHHC domain is required for palmitoyltransferase activity.</text>
</comment>
<accession>A0A0U1LKU1</accession>
<organism evidence="13 14">
    <name type="scientific">Talaromyces islandicus</name>
    <name type="common">Penicillium islandicum</name>
    <dbReference type="NCBI Taxonomy" id="28573"/>
    <lineage>
        <taxon>Eukaryota</taxon>
        <taxon>Fungi</taxon>
        <taxon>Dikarya</taxon>
        <taxon>Ascomycota</taxon>
        <taxon>Pezizomycotina</taxon>
        <taxon>Eurotiomycetes</taxon>
        <taxon>Eurotiomycetidae</taxon>
        <taxon>Eurotiales</taxon>
        <taxon>Trichocomaceae</taxon>
        <taxon>Talaromyces</taxon>
        <taxon>Talaromyces sect. Islandici</taxon>
    </lineage>
</organism>
<keyword evidence="6" id="KW-0564">Palmitate</keyword>
<evidence type="ECO:0000256" key="6">
    <source>
        <dbReference type="ARBA" id="ARBA00023139"/>
    </source>
</evidence>
<feature type="compositionally biased region" description="Polar residues" evidence="11">
    <location>
        <begin position="451"/>
        <end position="477"/>
    </location>
</feature>
<dbReference type="PROSITE" id="PS50216">
    <property type="entry name" value="DHHC"/>
    <property type="match status" value="1"/>
</dbReference>
<comment type="catalytic activity">
    <reaction evidence="9 10">
        <text>L-cysteinyl-[protein] + hexadecanoyl-CoA = S-hexadecanoyl-L-cysteinyl-[protein] + CoA</text>
        <dbReference type="Rhea" id="RHEA:36683"/>
        <dbReference type="Rhea" id="RHEA-COMP:10131"/>
        <dbReference type="Rhea" id="RHEA-COMP:11032"/>
        <dbReference type="ChEBI" id="CHEBI:29950"/>
        <dbReference type="ChEBI" id="CHEBI:57287"/>
        <dbReference type="ChEBI" id="CHEBI:57379"/>
        <dbReference type="ChEBI" id="CHEBI:74151"/>
        <dbReference type="EC" id="2.3.1.225"/>
    </reaction>
</comment>
<feature type="compositionally biased region" description="Acidic residues" evidence="11">
    <location>
        <begin position="506"/>
        <end position="519"/>
    </location>
</feature>
<evidence type="ECO:0000256" key="10">
    <source>
        <dbReference type="RuleBase" id="RU079119"/>
    </source>
</evidence>